<accession>A0A2M9DHA8</accession>
<dbReference type="AlphaFoldDB" id="A0A1U7DEF3"/>
<evidence type="ECO:0000313" key="2">
    <source>
        <dbReference type="Proteomes" id="UP000187266"/>
    </source>
</evidence>
<accession>A0A1U7DEF3</accession>
<protein>
    <submittedName>
        <fullName evidence="1">Phage tail protein</fullName>
    </submittedName>
</protein>
<dbReference type="InterPro" id="IPR008767">
    <property type="entry name" value="Phage_SPP1_head-tail_adaptor"/>
</dbReference>
<dbReference type="Gene3D" id="2.40.10.270">
    <property type="entry name" value="Bacteriophage SPP1 head-tail adaptor protein"/>
    <property type="match status" value="1"/>
</dbReference>
<gene>
    <name evidence="1" type="ORF">BV394_00370</name>
</gene>
<dbReference type="RefSeq" id="WP_076978398.1">
    <property type="nucleotide sequence ID" value="NZ_CP019124.1"/>
</dbReference>
<evidence type="ECO:0000313" key="1">
    <source>
        <dbReference type="EMBL" id="APX88374.1"/>
    </source>
</evidence>
<proteinExistence type="predicted"/>
<organism evidence="1 2">
    <name type="scientific">Brevirhabdus pacifica</name>
    <dbReference type="NCBI Taxonomy" id="1267768"/>
    <lineage>
        <taxon>Bacteria</taxon>
        <taxon>Pseudomonadati</taxon>
        <taxon>Pseudomonadota</taxon>
        <taxon>Alphaproteobacteria</taxon>
        <taxon>Rhodobacterales</taxon>
        <taxon>Paracoccaceae</taxon>
        <taxon>Brevirhabdus</taxon>
    </lineage>
</organism>
<keyword evidence="2" id="KW-1185">Reference proteome</keyword>
<dbReference type="EMBL" id="CP019124">
    <property type="protein sequence ID" value="APX88374.1"/>
    <property type="molecule type" value="Genomic_DNA"/>
</dbReference>
<sequence>MSGVALSRLLTLEGPEAVPDGAGGQSRAWVALGTVWAAVRAGPGREAGGRLRGDLPRALQSFRVVVRAAPVGDPARPRPDQRFREGARIFHILAVAEDDPAGRYLTCHVREEGAA</sequence>
<dbReference type="Pfam" id="PF05521">
    <property type="entry name" value="Phage_HCP"/>
    <property type="match status" value="1"/>
</dbReference>
<name>A0A1U7DEF3_9RHOB</name>
<dbReference type="Proteomes" id="UP000187266">
    <property type="component" value="Chromosome"/>
</dbReference>
<reference evidence="1 2" key="1">
    <citation type="submission" date="2017-01" db="EMBL/GenBank/DDBJ databases">
        <title>Genomic analysis of Xuhuaishuia manganoxidans DY6-4.</title>
        <authorList>
            <person name="Wang X."/>
        </authorList>
    </citation>
    <scope>NUCLEOTIDE SEQUENCE [LARGE SCALE GENOMIC DNA]</scope>
    <source>
        <strain evidence="1 2">DY6-4</strain>
    </source>
</reference>
<dbReference type="OrthoDB" id="7570189at2"/>
<dbReference type="InterPro" id="IPR038666">
    <property type="entry name" value="SSP1_head-tail_sf"/>
</dbReference>
<dbReference type="STRING" id="1267768.BV394_00370"/>